<dbReference type="InterPro" id="IPR053140">
    <property type="entry name" value="GDSL_Rv0518-like"/>
</dbReference>
<dbReference type="Pfam" id="PF13472">
    <property type="entry name" value="Lipase_GDSL_2"/>
    <property type="match status" value="1"/>
</dbReference>
<name>F8N2M0_NEUT8</name>
<dbReference type="OrthoDB" id="10071171at2759"/>
<dbReference type="AlphaFoldDB" id="F8N2M0"/>
<dbReference type="VEuPathDB" id="FungiDB:NEUTE1DRAFT_133131"/>
<protein>
    <recommendedName>
        <fullName evidence="1">SGNH hydrolase-type esterase domain-containing protein</fullName>
    </recommendedName>
</protein>
<organism evidence="2 3">
    <name type="scientific">Neurospora tetrasperma (strain FGSC 2508 / ATCC MYA-4615 / P0657)</name>
    <dbReference type="NCBI Taxonomy" id="510951"/>
    <lineage>
        <taxon>Eukaryota</taxon>
        <taxon>Fungi</taxon>
        <taxon>Dikarya</taxon>
        <taxon>Ascomycota</taxon>
        <taxon>Pezizomycotina</taxon>
        <taxon>Sordariomycetes</taxon>
        <taxon>Sordariomycetidae</taxon>
        <taxon>Sordariales</taxon>
        <taxon>Sordariaceae</taxon>
        <taxon>Neurospora</taxon>
    </lineage>
</organism>
<dbReference type="GeneID" id="20825717"/>
<dbReference type="PANTHER" id="PTHR43784">
    <property type="entry name" value="GDSL-LIKE LIPASE/ACYLHYDROLASE, PUTATIVE (AFU_ORTHOLOGUE AFUA_2G00820)-RELATED"/>
    <property type="match status" value="1"/>
</dbReference>
<gene>
    <name evidence="2" type="ORF">NEUTE1DRAFT_133131</name>
</gene>
<sequence>MESHRSRSVLAALFGSSFTGFGLKNILITGVLLLCPSSSVSAKSSNQWIDIWGSMPQLVESENLPPAPYNGGDTVFKNATLRQTVYITQDASTIRLSFSNAFGGSELPITAVTVALPASRAGAGSGAIKPGTIKTVTFSGGQPDFLVPNGAVVVSDPIKFQVKAQSVLTVTLYLASGQAGQSITGHPGSRTTSWLAPGNLVSAANLSSTAGVASTDHWYFLSSIEAYQPERASALYLVGDSITDGRGSTTNANNRWPDQLLARLQKAGRRSLSLISVINQAAGGNRVLADGLGPNALGRIERDVLARPGSGVRYALILEGVNDIGTAPLDQVSQQSVGDRLISAYEQMITRLHSHGIAAFGATITPMSGPGQAYGEPEREKTRLRVNEWIRRSGRFDAVVDFDRAVRDRGNKTMLDERWDSGDHLHLNPEGYRVMAEAVDLEIFERFADGVNRYL</sequence>
<dbReference type="SUPFAM" id="SSF52266">
    <property type="entry name" value="SGNH hydrolase"/>
    <property type="match status" value="1"/>
</dbReference>
<dbReference type="InterPro" id="IPR013830">
    <property type="entry name" value="SGNH_hydro"/>
</dbReference>
<dbReference type="PANTHER" id="PTHR43784:SF3">
    <property type="entry name" value="GDSL FAMILY LIPASE"/>
    <property type="match status" value="1"/>
</dbReference>
<dbReference type="HOGENOM" id="CLU_029872_0_1_1"/>
<feature type="domain" description="SGNH hydrolase-type esterase" evidence="1">
    <location>
        <begin position="238"/>
        <end position="434"/>
    </location>
</feature>
<evidence type="ECO:0000313" key="3">
    <source>
        <dbReference type="Proteomes" id="UP000008065"/>
    </source>
</evidence>
<reference evidence="3" key="1">
    <citation type="journal article" date="2011" name="Genetics">
        <title>Massive changes in genome architecture accompany the transition to self-fertility in the filamentous fungus Neurospora tetrasperma.</title>
        <authorList>
            <person name="Ellison C.E."/>
            <person name="Stajich J.E."/>
            <person name="Jacobson D.J."/>
            <person name="Natvig D.O."/>
            <person name="Lapidus A."/>
            <person name="Foster B."/>
            <person name="Aerts A."/>
            <person name="Riley R."/>
            <person name="Lindquist E.A."/>
            <person name="Grigoriev I.V."/>
            <person name="Taylor J.W."/>
        </authorList>
    </citation>
    <scope>NUCLEOTIDE SEQUENCE [LARGE SCALE GENOMIC DNA]</scope>
    <source>
        <strain evidence="3">FGSC 2508 / P0657</strain>
    </source>
</reference>
<dbReference type="InterPro" id="IPR036514">
    <property type="entry name" value="SGNH_hydro_sf"/>
</dbReference>
<dbReference type="RefSeq" id="XP_009856129.1">
    <property type="nucleotide sequence ID" value="XM_009857827.1"/>
</dbReference>
<dbReference type="Gene3D" id="3.40.50.1110">
    <property type="entry name" value="SGNH hydrolase"/>
    <property type="match status" value="1"/>
</dbReference>
<dbReference type="KEGG" id="nte:NEUTE1DRAFT133131"/>
<dbReference type="Proteomes" id="UP000008065">
    <property type="component" value="Unassembled WGS sequence"/>
</dbReference>
<evidence type="ECO:0000259" key="1">
    <source>
        <dbReference type="Pfam" id="PF13472"/>
    </source>
</evidence>
<accession>F8N2M0</accession>
<proteinExistence type="predicted"/>
<evidence type="ECO:0000313" key="2">
    <source>
        <dbReference type="EMBL" id="EGO52488.1"/>
    </source>
</evidence>
<dbReference type="EMBL" id="GL891382">
    <property type="protein sequence ID" value="EGO52488.1"/>
    <property type="molecule type" value="Genomic_DNA"/>
</dbReference>
<keyword evidence="3" id="KW-1185">Reference proteome</keyword>
<dbReference type="CDD" id="cd01830">
    <property type="entry name" value="XynE_like"/>
    <property type="match status" value="1"/>
</dbReference>